<dbReference type="EMBL" id="JAATIQ010000001">
    <property type="protein sequence ID" value="KAF4404751.1"/>
    <property type="molecule type" value="Genomic_DNA"/>
</dbReference>
<protein>
    <submittedName>
        <fullName evidence="1">Uncharacterized protein</fullName>
    </submittedName>
</protein>
<evidence type="ECO:0000313" key="1">
    <source>
        <dbReference type="EMBL" id="KAF4404751.1"/>
    </source>
</evidence>
<sequence length="242" mass="27722">MVESFFLISSETKRQMDLHTQTQSITNNTMHLLSGPPSSGKTSLLFQFAFNATNFTNEKVVFICNRHKLQTKPPFLSQGIDPSSDAFQRIQMKYVDNDEAIKNYFAAFHLHETFPDTVIVDDFGDFFEDRSRSCQERYGNRGRELAMIRTLALCHNAIMHANGIRPCKLLLSDTHHGESTRLLFIYKRWVSTIFTIKGDGDGTGSFILRSNNNLENERTKSAKYCIALQYLVLEVITEDCEK</sequence>
<keyword evidence="2" id="KW-1185">Reference proteome</keyword>
<dbReference type="PANTHER" id="PTHR28653:SF1">
    <property type="entry name" value="ATPASE SWSAP1"/>
    <property type="match status" value="1"/>
</dbReference>
<dbReference type="InterPro" id="IPR027417">
    <property type="entry name" value="P-loop_NTPase"/>
</dbReference>
<dbReference type="GO" id="GO:0000724">
    <property type="term" value="P:double-strand break repair via homologous recombination"/>
    <property type="evidence" value="ECO:0007669"/>
    <property type="project" value="TreeGrafter"/>
</dbReference>
<comment type="caution">
    <text evidence="1">The sequence shown here is derived from an EMBL/GenBank/DDBJ whole genome shotgun (WGS) entry which is preliminary data.</text>
</comment>
<proteinExistence type="predicted"/>
<dbReference type="GO" id="GO:0003697">
    <property type="term" value="F:single-stranded DNA binding"/>
    <property type="evidence" value="ECO:0007669"/>
    <property type="project" value="TreeGrafter"/>
</dbReference>
<name>A0A7J6ICF5_CANSA</name>
<dbReference type="GO" id="GO:0097196">
    <property type="term" value="C:Shu complex"/>
    <property type="evidence" value="ECO:0007669"/>
    <property type="project" value="TreeGrafter"/>
</dbReference>
<evidence type="ECO:0000313" key="2">
    <source>
        <dbReference type="Proteomes" id="UP000583929"/>
    </source>
</evidence>
<dbReference type="Gene3D" id="3.40.50.300">
    <property type="entry name" value="P-loop containing nucleotide triphosphate hydrolases"/>
    <property type="match status" value="1"/>
</dbReference>
<dbReference type="PANTHER" id="PTHR28653">
    <property type="match status" value="1"/>
</dbReference>
<organism evidence="1 2">
    <name type="scientific">Cannabis sativa</name>
    <name type="common">Hemp</name>
    <name type="synonym">Marijuana</name>
    <dbReference type="NCBI Taxonomy" id="3483"/>
    <lineage>
        <taxon>Eukaryota</taxon>
        <taxon>Viridiplantae</taxon>
        <taxon>Streptophyta</taxon>
        <taxon>Embryophyta</taxon>
        <taxon>Tracheophyta</taxon>
        <taxon>Spermatophyta</taxon>
        <taxon>Magnoliopsida</taxon>
        <taxon>eudicotyledons</taxon>
        <taxon>Gunneridae</taxon>
        <taxon>Pentapetalae</taxon>
        <taxon>rosids</taxon>
        <taxon>fabids</taxon>
        <taxon>Rosales</taxon>
        <taxon>Cannabaceae</taxon>
        <taxon>Cannabis</taxon>
    </lineage>
</organism>
<dbReference type="SUPFAM" id="SSF52540">
    <property type="entry name" value="P-loop containing nucleoside triphosphate hydrolases"/>
    <property type="match status" value="1"/>
</dbReference>
<dbReference type="AlphaFoldDB" id="A0A7J6ICF5"/>
<gene>
    <name evidence="1" type="ORF">G4B88_006137</name>
</gene>
<reference evidence="1 2" key="1">
    <citation type="journal article" date="2020" name="bioRxiv">
        <title>Sequence and annotation of 42 cannabis genomes reveals extensive copy number variation in cannabinoid synthesis and pathogen resistance genes.</title>
        <authorList>
            <person name="Mckernan K.J."/>
            <person name="Helbert Y."/>
            <person name="Kane L.T."/>
            <person name="Ebling H."/>
            <person name="Zhang L."/>
            <person name="Liu B."/>
            <person name="Eaton Z."/>
            <person name="Mclaughlin S."/>
            <person name="Kingan S."/>
            <person name="Baybayan P."/>
            <person name="Concepcion G."/>
            <person name="Jordan M."/>
            <person name="Riva A."/>
            <person name="Barbazuk W."/>
            <person name="Harkins T."/>
        </authorList>
    </citation>
    <scope>NUCLEOTIDE SEQUENCE [LARGE SCALE GENOMIC DNA]</scope>
    <source>
        <strain evidence="2">cv. Jamaican Lion 4</strain>
        <tissue evidence="1">Leaf</tissue>
    </source>
</reference>
<dbReference type="Proteomes" id="UP000583929">
    <property type="component" value="Unassembled WGS sequence"/>
</dbReference>
<accession>A0A7J6ICF5</accession>